<feature type="region of interest" description="Disordered" evidence="1">
    <location>
        <begin position="221"/>
        <end position="251"/>
    </location>
</feature>
<dbReference type="EMBL" id="PFMK01000068">
    <property type="protein sequence ID" value="PIZ02617.1"/>
    <property type="molecule type" value="Genomic_DNA"/>
</dbReference>
<evidence type="ECO:0000313" key="3">
    <source>
        <dbReference type="Proteomes" id="UP000231069"/>
    </source>
</evidence>
<dbReference type="AlphaFoldDB" id="A0A2M7RQM3"/>
<accession>A0A2M7RQM3</accession>
<dbReference type="Proteomes" id="UP000231069">
    <property type="component" value="Unassembled WGS sequence"/>
</dbReference>
<name>A0A2M7RQM3_9BACT</name>
<feature type="region of interest" description="Disordered" evidence="1">
    <location>
        <begin position="599"/>
        <end position="637"/>
    </location>
</feature>
<gene>
    <name evidence="2" type="ORF">COY59_03810</name>
</gene>
<evidence type="ECO:0000313" key="2">
    <source>
        <dbReference type="EMBL" id="PIZ02617.1"/>
    </source>
</evidence>
<reference evidence="3" key="1">
    <citation type="submission" date="2017-09" db="EMBL/GenBank/DDBJ databases">
        <title>Depth-based differentiation of microbial function through sediment-hosted aquifers and enrichment of novel symbionts in the deep terrestrial subsurface.</title>
        <authorList>
            <person name="Probst A.J."/>
            <person name="Ladd B."/>
            <person name="Jarett J.K."/>
            <person name="Geller-Mcgrath D.E."/>
            <person name="Sieber C.M.K."/>
            <person name="Emerson J.B."/>
            <person name="Anantharaman K."/>
            <person name="Thomas B.C."/>
            <person name="Malmstrom R."/>
            <person name="Stieglmeier M."/>
            <person name="Klingl A."/>
            <person name="Woyke T."/>
            <person name="Ryan C.M."/>
            <person name="Banfield J.F."/>
        </authorList>
    </citation>
    <scope>NUCLEOTIDE SEQUENCE [LARGE SCALE GENOMIC DNA]</scope>
</reference>
<comment type="caution">
    <text evidence="2">The sequence shown here is derived from an EMBL/GenBank/DDBJ whole genome shotgun (WGS) entry which is preliminary data.</text>
</comment>
<organism evidence="2 3">
    <name type="scientific">Candidatus Gottesmanbacteria bacterium CG_4_10_14_0_8_um_filter_37_24</name>
    <dbReference type="NCBI Taxonomy" id="1974574"/>
    <lineage>
        <taxon>Bacteria</taxon>
        <taxon>Candidatus Gottesmaniibacteriota</taxon>
    </lineage>
</organism>
<feature type="region of interest" description="Disordered" evidence="1">
    <location>
        <begin position="656"/>
        <end position="682"/>
    </location>
</feature>
<evidence type="ECO:0000256" key="1">
    <source>
        <dbReference type="SAM" id="MobiDB-lite"/>
    </source>
</evidence>
<sequence length="836" mass="86133">MPAEGGTIQVSGLDDLSVANLFGPNLPVPGQPSVDFRNTPVDAARVQALLRPGVTPAVDRPPEPVVSALPPKERTRLGRLVHDTLADVDIAVQNIRHGLQETGWQGVAQRTLDMGRDMISQPRVQFAAKALGGIAAKEFAVQVFNIPRPTVETVTSLAIPALAAANNVLRRYERSRTAENHPRLWQAAIRFTQDAIIGAAAARIEGAVVSTAGVTPHAYAESLQQQAPSSPDAAPPQTGGPAQDVVSVSPGHLSAHDVSATWDPLKIPVGSLQGDTVPLRSVIVPNQDLHTGPAAVAHPNMDFGVAGAQVNLGSGGASAQDVFAQTTADSAQVGIHGPAEAHIQGVHVDLQHNVGLHVPRLDIKVPDIHVPLPGGAKFDLTGPGVHADNLTVGLQGVHADVGPASATTQGAMVGIDSTGAHIQIGKTHIQTPHIGASVQKAGIQADTLSVQRPGLEVHLPQANVDLHVGDGGHATVSGLDASVQGAQAHIEPGILHSAGADVHLGKSGLRVDLGQTTGSVPSGTASVDDVKFHADGVAGASPDISLKTSGADVTVPSRKFDTGILDYQGKDLKAAWGQQDFQTPGAIVDNEVVTVSPSTSGDTAVAVPASDVPPQAPISGPSHGEVLGPPSPPKGAVEATVDVPQVAVTPAVAPPQAEIPAAGTPSPSPDAAHPQTGGPAQDVLKVDVPASHVAPSAVHQAVAPSVELHPQTTTPDHITINERGIWGGLDDSLFVKESGLSQAGQNILVDAYKDVLAPNHTGILQPQVIPITPENHTEAADYIIQTVDRIQAWLNLTSLKGDRAVEALVDNGTVTQGFTLEDLDILRKLAENLLKK</sequence>
<feature type="compositionally biased region" description="Low complexity" evidence="1">
    <location>
        <begin position="222"/>
        <end position="237"/>
    </location>
</feature>
<protein>
    <submittedName>
        <fullName evidence="2">Uncharacterized protein</fullName>
    </submittedName>
</protein>
<proteinExistence type="predicted"/>